<reference evidence="3 4" key="1">
    <citation type="submission" date="2021-03" db="EMBL/GenBank/DDBJ databases">
        <title>Whole genome sequence of Jiella sp. MQZ13P-4.</title>
        <authorList>
            <person name="Tuo L."/>
        </authorList>
    </citation>
    <scope>NUCLEOTIDE SEQUENCE [LARGE SCALE GENOMIC DNA]</scope>
    <source>
        <strain evidence="3 4">MQZ13P-4</strain>
    </source>
</reference>
<evidence type="ECO:0000259" key="2">
    <source>
        <dbReference type="PROSITE" id="PS50887"/>
    </source>
</evidence>
<dbReference type="RefSeq" id="WP_207352762.1">
    <property type="nucleotide sequence ID" value="NZ_JAFMPY010000032.1"/>
</dbReference>
<keyword evidence="4" id="KW-1185">Reference proteome</keyword>
<proteinExistence type="predicted"/>
<dbReference type="Gene3D" id="3.30.450.20">
    <property type="entry name" value="PAS domain"/>
    <property type="match status" value="2"/>
</dbReference>
<dbReference type="PROSITE" id="PS50887">
    <property type="entry name" value="GGDEF"/>
    <property type="match status" value="1"/>
</dbReference>
<dbReference type="InterPro" id="IPR029787">
    <property type="entry name" value="Nucleotide_cyclase"/>
</dbReference>
<dbReference type="SUPFAM" id="SSF55785">
    <property type="entry name" value="PYP-like sensor domain (PAS domain)"/>
    <property type="match status" value="2"/>
</dbReference>
<dbReference type="InterPro" id="IPR052155">
    <property type="entry name" value="Biofilm_reg_signaling"/>
</dbReference>
<dbReference type="CDD" id="cd01949">
    <property type="entry name" value="GGDEF"/>
    <property type="match status" value="1"/>
</dbReference>
<name>A0ABS3JAG8_9HYPH</name>
<dbReference type="Pfam" id="PF00990">
    <property type="entry name" value="GGDEF"/>
    <property type="match status" value="1"/>
</dbReference>
<dbReference type="PANTHER" id="PTHR44757">
    <property type="entry name" value="DIGUANYLATE CYCLASE DGCP"/>
    <property type="match status" value="1"/>
</dbReference>
<dbReference type="PANTHER" id="PTHR44757:SF2">
    <property type="entry name" value="BIOFILM ARCHITECTURE MAINTENANCE PROTEIN MBAA"/>
    <property type="match status" value="1"/>
</dbReference>
<dbReference type="Proteomes" id="UP000664288">
    <property type="component" value="Unassembled WGS sequence"/>
</dbReference>
<dbReference type="SMART" id="SM00267">
    <property type="entry name" value="GGDEF"/>
    <property type="match status" value="1"/>
</dbReference>
<dbReference type="SUPFAM" id="SSF55073">
    <property type="entry name" value="Nucleotide cyclase"/>
    <property type="match status" value="1"/>
</dbReference>
<gene>
    <name evidence="3" type="ORF">J1C47_20975</name>
</gene>
<dbReference type="InterPro" id="IPR000160">
    <property type="entry name" value="GGDEF_dom"/>
</dbReference>
<evidence type="ECO:0000313" key="4">
    <source>
        <dbReference type="Proteomes" id="UP000664288"/>
    </source>
</evidence>
<organism evidence="3 4">
    <name type="scientific">Jiella sonneratiae</name>
    <dbReference type="NCBI Taxonomy" id="2816856"/>
    <lineage>
        <taxon>Bacteria</taxon>
        <taxon>Pseudomonadati</taxon>
        <taxon>Pseudomonadota</taxon>
        <taxon>Alphaproteobacteria</taxon>
        <taxon>Hyphomicrobiales</taxon>
        <taxon>Aurantimonadaceae</taxon>
        <taxon>Jiella</taxon>
    </lineage>
</organism>
<evidence type="ECO:0000256" key="1">
    <source>
        <dbReference type="SAM" id="MobiDB-lite"/>
    </source>
</evidence>
<comment type="caution">
    <text evidence="3">The sequence shown here is derived from an EMBL/GenBank/DDBJ whole genome shotgun (WGS) entry which is preliminary data.</text>
</comment>
<dbReference type="InterPro" id="IPR035965">
    <property type="entry name" value="PAS-like_dom_sf"/>
</dbReference>
<protein>
    <submittedName>
        <fullName evidence="3">Sensor domain-containing diguanylate cyclase</fullName>
    </submittedName>
</protein>
<dbReference type="EMBL" id="JAFMPY010000032">
    <property type="protein sequence ID" value="MBO0906130.1"/>
    <property type="molecule type" value="Genomic_DNA"/>
</dbReference>
<feature type="region of interest" description="Disordered" evidence="1">
    <location>
        <begin position="483"/>
        <end position="505"/>
    </location>
</feature>
<feature type="compositionally biased region" description="Basic and acidic residues" evidence="1">
    <location>
        <begin position="483"/>
        <end position="498"/>
    </location>
</feature>
<accession>A0ABS3JAG8</accession>
<evidence type="ECO:0000313" key="3">
    <source>
        <dbReference type="EMBL" id="MBO0906130.1"/>
    </source>
</evidence>
<dbReference type="Gene3D" id="3.30.70.270">
    <property type="match status" value="1"/>
</dbReference>
<sequence>MSRSNRVPSVAAAEEAVPVEATDSFGLAPVPLWLEDFSGVKRLLAAWRDAGVTEIRRHLADNPDVVEAAARQIRVVAVNQRTLDLFEASSFEDLAANLGRVFSGDMFNSHADELTQLWQGRTTFTSLAVNYTLGGRRLDVQLKARILPGHEEDWRRVLVSTEDVTEREEGRRRLAASESFARGLFEHSPISLWVEDFSVVKSLMDEVRWRGVVDFRTFLDVHPEFVSRCMSEIRVVDVNRHTLDLFKAEDKPTLLSRLGDVFRDDMEPHFREQLIDLWNGKLFQQREVVNYSLDGELLHVHLQFSVFPGRDTDWSLVQVALTDITARKKAEAYLEFLGKHDILTKLYNRSFFVDELNRLERKGPLPVTVIVADLNGLKAINDTLGHGAGDALLRRAGEVLQEAVQKPHCAARIGGDEFVVMMPASNEAEGQQMTAAIEELVDVNNQFYSGPTLSFSLGVATSMATERLEDTVKRADRRMYEAKRRHYDGTVEDRRADPSPDGGSA</sequence>
<dbReference type="NCBIfam" id="TIGR00254">
    <property type="entry name" value="GGDEF"/>
    <property type="match status" value="1"/>
</dbReference>
<feature type="domain" description="GGDEF" evidence="2">
    <location>
        <begin position="365"/>
        <end position="498"/>
    </location>
</feature>
<dbReference type="InterPro" id="IPR043128">
    <property type="entry name" value="Rev_trsase/Diguanyl_cyclase"/>
</dbReference>